<dbReference type="EMBL" id="LDCN01000004">
    <property type="protein sequence ID" value="KLH98575.1"/>
    <property type="molecule type" value="Genomic_DNA"/>
</dbReference>
<feature type="domain" description="DUF4179" evidence="2">
    <location>
        <begin position="45"/>
        <end position="130"/>
    </location>
</feature>
<evidence type="ECO:0000259" key="2">
    <source>
        <dbReference type="Pfam" id="PF13786"/>
    </source>
</evidence>
<evidence type="ECO:0000313" key="5">
    <source>
        <dbReference type="Proteomes" id="UP000035218"/>
    </source>
</evidence>
<dbReference type="EMBL" id="BJOL01000037">
    <property type="protein sequence ID" value="GED60976.1"/>
    <property type="molecule type" value="Genomic_DNA"/>
</dbReference>
<dbReference type="AlphaFoldDB" id="A0A837KNG4"/>
<dbReference type="OrthoDB" id="2563989at2"/>
<keyword evidence="1" id="KW-0812">Transmembrane</keyword>
<reference evidence="4 5" key="1">
    <citation type="submission" date="2015-05" db="EMBL/GenBank/DDBJ databases">
        <title>Genome sequencing project for genomic taxonomy and phylogenomics of Bacillus-like bacteria.</title>
        <authorList>
            <person name="Liu B."/>
            <person name="Wang J."/>
            <person name="Zhu Y."/>
            <person name="Liu G."/>
            <person name="Chen Q."/>
            <person name="Chen Z."/>
            <person name="Lan J."/>
            <person name="Che J."/>
            <person name="Ge C."/>
            <person name="Shi H."/>
            <person name="Pan Z."/>
            <person name="Liu X."/>
        </authorList>
    </citation>
    <scope>NUCLEOTIDE SEQUENCE [LARGE SCALE GENOMIC DNA]</scope>
    <source>
        <strain evidence="4 5">DSM 9885</strain>
    </source>
</reference>
<evidence type="ECO:0000313" key="6">
    <source>
        <dbReference type="Proteomes" id="UP000319498"/>
    </source>
</evidence>
<proteinExistence type="predicted"/>
<sequence>MSIEKIIKQSLTKQIDETTIPDELDQRVRQSFHRYHEKKEPVTMKKKLVMMGLVAAIILPTGVYAALNGTSYFADNPKDLNRLVGEEVKRAAAEGLSIPIDQKITDQGITIHFTEVYAEDSKVLLHYRIEQQNGELVPFEFDTTGLDVVGEANGNPVYQDKGSEGTTSVLNFIGTSKEDYLPFYLTDESGKEVEVGIADHDKPEGVLAFATHGFKLPQPLTLNIDVNRIGKTKGNWKGQFIVDQSKAKEATEAAK</sequence>
<dbReference type="GeneID" id="87586648"/>
<organism evidence="4 5">
    <name type="scientific">Brevibacillus formosus</name>
    <dbReference type="NCBI Taxonomy" id="54913"/>
    <lineage>
        <taxon>Bacteria</taxon>
        <taxon>Bacillati</taxon>
        <taxon>Bacillota</taxon>
        <taxon>Bacilli</taxon>
        <taxon>Bacillales</taxon>
        <taxon>Paenibacillaceae</taxon>
        <taxon>Brevibacillus</taxon>
    </lineage>
</organism>
<dbReference type="InterPro" id="IPR025436">
    <property type="entry name" value="DUF4179"/>
</dbReference>
<name>A0A837KNG4_9BACL</name>
<reference evidence="3 6" key="2">
    <citation type="submission" date="2019-06" db="EMBL/GenBank/DDBJ databases">
        <title>Whole genome shotgun sequence of Brevibacillus formosus NBRC 15716.</title>
        <authorList>
            <person name="Hosoyama A."/>
            <person name="Uohara A."/>
            <person name="Ohji S."/>
            <person name="Ichikawa N."/>
        </authorList>
    </citation>
    <scope>NUCLEOTIDE SEQUENCE [LARGE SCALE GENOMIC DNA]</scope>
    <source>
        <strain evidence="3 6">NBRC 15716</strain>
    </source>
</reference>
<dbReference type="RefSeq" id="WP_047071004.1">
    <property type="nucleotide sequence ID" value="NZ_BJOL01000037.1"/>
</dbReference>
<evidence type="ECO:0000313" key="4">
    <source>
        <dbReference type="EMBL" id="KLH98575.1"/>
    </source>
</evidence>
<comment type="caution">
    <text evidence="4">The sequence shown here is derived from an EMBL/GenBank/DDBJ whole genome shotgun (WGS) entry which is preliminary data.</text>
</comment>
<keyword evidence="1" id="KW-0472">Membrane</keyword>
<keyword evidence="1" id="KW-1133">Transmembrane helix</keyword>
<evidence type="ECO:0000313" key="3">
    <source>
        <dbReference type="EMBL" id="GED60976.1"/>
    </source>
</evidence>
<protein>
    <recommendedName>
        <fullName evidence="2">DUF4179 domain-containing protein</fullName>
    </recommendedName>
</protein>
<dbReference type="Proteomes" id="UP000319498">
    <property type="component" value="Unassembled WGS sequence"/>
</dbReference>
<dbReference type="Proteomes" id="UP000035218">
    <property type="component" value="Unassembled WGS sequence"/>
</dbReference>
<evidence type="ECO:0000256" key="1">
    <source>
        <dbReference type="SAM" id="Phobius"/>
    </source>
</evidence>
<dbReference type="Gene3D" id="2.60.40.1630">
    <property type="entry name" value="bacillus anthracis domain"/>
    <property type="match status" value="1"/>
</dbReference>
<feature type="transmembrane region" description="Helical" evidence="1">
    <location>
        <begin position="48"/>
        <end position="67"/>
    </location>
</feature>
<gene>
    <name evidence="4" type="ORF">AA984_16420</name>
    <name evidence="3" type="ORF">BFO01nite_51080</name>
</gene>
<keyword evidence="6" id="KW-1185">Reference proteome</keyword>
<accession>A0A837KNG4</accession>
<dbReference type="Pfam" id="PF13786">
    <property type="entry name" value="DUF4179"/>
    <property type="match status" value="1"/>
</dbReference>